<dbReference type="EC" id="6.2.1.14" evidence="4"/>
<keyword evidence="9" id="KW-0460">Magnesium</keyword>
<dbReference type="InterPro" id="IPR005499">
    <property type="entry name" value="BioW"/>
</dbReference>
<dbReference type="Pfam" id="PF03744">
    <property type="entry name" value="BioW"/>
    <property type="match status" value="1"/>
</dbReference>
<dbReference type="GO" id="GO:0042410">
    <property type="term" value="F:6-carboxyhexanoate-CoA ligase activity"/>
    <property type="evidence" value="ECO:0007669"/>
    <property type="project" value="UniProtKB-EC"/>
</dbReference>
<dbReference type="GO" id="GO:0009102">
    <property type="term" value="P:biotin biosynthetic process"/>
    <property type="evidence" value="ECO:0007669"/>
    <property type="project" value="UniProtKB-KW"/>
</dbReference>
<comment type="subunit">
    <text evidence="3">Homodimer.</text>
</comment>
<keyword evidence="7" id="KW-0093">Biotin biosynthesis</keyword>
<sequence length="249" mass="26974">MAWSLSNWFSVRMRASLGDKHISGGEALVPHTAITDTVSHLQRKAFSHSRGVPDACHITVEAVTTAITPIALLPIHDQARDFSALTDFITGHGISEVALTAATTLLHAPHHLRGAALLDCVTGERLDTLADRGVRVSRMSYDTAFLAQWRERFPQYCGARIEEALLLASKVTRGEGIVGELCISDDPEYTTGYFASAQSGYTRIHAMKRLGDECGGRVFFVAPATDVAALISYLQLTPVCADKAFYPVG</sequence>
<keyword evidence="8" id="KW-0067">ATP-binding</keyword>
<gene>
    <name evidence="11" type="primary">bioW</name>
    <name evidence="11" type="ORF">BN1050_00647</name>
</gene>
<evidence type="ECO:0000256" key="7">
    <source>
        <dbReference type="ARBA" id="ARBA00022756"/>
    </source>
</evidence>
<dbReference type="PATRIC" id="fig|1461583.4.peg.620"/>
<dbReference type="NCBIfam" id="NF002360">
    <property type="entry name" value="PRK01322.1"/>
    <property type="match status" value="1"/>
</dbReference>
<comment type="cofactor">
    <cofactor evidence="1">
        <name>Mg(2+)</name>
        <dbReference type="ChEBI" id="CHEBI:18420"/>
    </cofactor>
</comment>
<evidence type="ECO:0000256" key="9">
    <source>
        <dbReference type="ARBA" id="ARBA00022842"/>
    </source>
</evidence>
<comment type="catalytic activity">
    <reaction evidence="10">
        <text>heptanedioate + ATP + CoA = 6-carboxyhexanoyl-CoA + AMP + diphosphate</text>
        <dbReference type="Rhea" id="RHEA:14781"/>
        <dbReference type="ChEBI" id="CHEBI:30616"/>
        <dbReference type="ChEBI" id="CHEBI:33019"/>
        <dbReference type="ChEBI" id="CHEBI:36165"/>
        <dbReference type="ChEBI" id="CHEBI:57287"/>
        <dbReference type="ChEBI" id="CHEBI:57360"/>
        <dbReference type="ChEBI" id="CHEBI:456215"/>
        <dbReference type="EC" id="6.2.1.14"/>
    </reaction>
</comment>
<evidence type="ECO:0000256" key="3">
    <source>
        <dbReference type="ARBA" id="ARBA00011738"/>
    </source>
</evidence>
<reference evidence="11" key="1">
    <citation type="submission" date="2014-07" db="EMBL/GenBank/DDBJ databases">
        <authorList>
            <person name="Urmite Genomes Urmite Genomes"/>
        </authorList>
    </citation>
    <scope>NUCLEOTIDE SEQUENCE</scope>
    <source>
        <strain evidence="11">13S34_air</strain>
    </source>
</reference>
<dbReference type="GO" id="GO:0005524">
    <property type="term" value="F:ATP binding"/>
    <property type="evidence" value="ECO:0007669"/>
    <property type="project" value="UniProtKB-KW"/>
</dbReference>
<dbReference type="EMBL" id="LN483073">
    <property type="protein sequence ID" value="CEA00545.1"/>
    <property type="molecule type" value="Genomic_DNA"/>
</dbReference>
<evidence type="ECO:0000313" key="11">
    <source>
        <dbReference type="EMBL" id="CEA00545.1"/>
    </source>
</evidence>
<dbReference type="HOGENOM" id="CLU_076858_0_0_9"/>
<proteinExistence type="predicted"/>
<dbReference type="AlphaFoldDB" id="A0A078M2W3"/>
<organism evidence="11">
    <name type="scientific">Metalysinibacillus saudimassiliensis</name>
    <dbReference type="NCBI Taxonomy" id="1461583"/>
    <lineage>
        <taxon>Bacteria</taxon>
        <taxon>Bacillati</taxon>
        <taxon>Bacillota</taxon>
        <taxon>Bacilli</taxon>
        <taxon>Bacillales</taxon>
        <taxon>Caryophanaceae</taxon>
        <taxon>Metalysinibacillus</taxon>
    </lineage>
</organism>
<comment type="pathway">
    <text evidence="2">Metabolic intermediate metabolism; pimeloyl-CoA biosynthesis; pimeloyl-CoA from pimelate: step 1/1.</text>
</comment>
<protein>
    <recommendedName>
        <fullName evidence="4">6-carboxyhexanoate--CoA ligase</fullName>
        <ecNumber evidence="4">6.2.1.14</ecNumber>
    </recommendedName>
</protein>
<dbReference type="UniPathway" id="UPA00999">
    <property type="reaction ID" value="UER00351"/>
</dbReference>
<evidence type="ECO:0000256" key="10">
    <source>
        <dbReference type="ARBA" id="ARBA00049553"/>
    </source>
</evidence>
<name>A0A078M2W3_9BACL</name>
<evidence type="ECO:0000256" key="8">
    <source>
        <dbReference type="ARBA" id="ARBA00022840"/>
    </source>
</evidence>
<evidence type="ECO:0000256" key="4">
    <source>
        <dbReference type="ARBA" id="ARBA00012984"/>
    </source>
</evidence>
<evidence type="ECO:0000256" key="2">
    <source>
        <dbReference type="ARBA" id="ARBA00005075"/>
    </source>
</evidence>
<evidence type="ECO:0000256" key="1">
    <source>
        <dbReference type="ARBA" id="ARBA00001946"/>
    </source>
</evidence>
<evidence type="ECO:0000256" key="6">
    <source>
        <dbReference type="ARBA" id="ARBA00022741"/>
    </source>
</evidence>
<keyword evidence="6" id="KW-0547">Nucleotide-binding</keyword>
<evidence type="ECO:0000256" key="5">
    <source>
        <dbReference type="ARBA" id="ARBA00022598"/>
    </source>
</evidence>
<accession>A0A078M2W3</accession>
<keyword evidence="5 11" id="KW-0436">Ligase</keyword>